<evidence type="ECO:0000256" key="6">
    <source>
        <dbReference type="ARBA" id="ARBA00023004"/>
    </source>
</evidence>
<dbReference type="InterPro" id="IPR013785">
    <property type="entry name" value="Aldolase_TIM"/>
</dbReference>
<evidence type="ECO:0000256" key="9">
    <source>
        <dbReference type="ARBA" id="ARBA00023150"/>
    </source>
</evidence>
<comment type="cofactor">
    <cofactor evidence="12">
        <name>[4Fe-4S] cluster</name>
        <dbReference type="ChEBI" id="CHEBI:49883"/>
    </cofactor>
    <text evidence="12">Binds 2 [4Fe-4S] clusters. Binds 1 [4Fe-4S] cluster coordinated with 3 cysteines and an exchangeable S-adenosyl-L-methionine and 1 [4Fe-4S] cluster coordinated with 3 cysteines and the GTP-derived substrate.</text>
</comment>
<name>A0ABS3AU14_9BACT</name>
<gene>
    <name evidence="12 14" type="primary">moaA</name>
    <name evidence="14" type="ORF">JYU06_01110</name>
</gene>
<dbReference type="NCBIfam" id="TIGR02666">
    <property type="entry name" value="moaA"/>
    <property type="match status" value="1"/>
</dbReference>
<dbReference type="InterPro" id="IPR007197">
    <property type="entry name" value="rSAM"/>
</dbReference>
<dbReference type="SUPFAM" id="SSF102114">
    <property type="entry name" value="Radical SAM enzymes"/>
    <property type="match status" value="1"/>
</dbReference>
<evidence type="ECO:0000313" key="14">
    <source>
        <dbReference type="EMBL" id="MBN4068112.1"/>
    </source>
</evidence>
<dbReference type="SFLD" id="SFLDS00029">
    <property type="entry name" value="Radical_SAM"/>
    <property type="match status" value="1"/>
</dbReference>
<dbReference type="CDD" id="cd01335">
    <property type="entry name" value="Radical_SAM"/>
    <property type="match status" value="1"/>
</dbReference>
<dbReference type="PROSITE" id="PS51918">
    <property type="entry name" value="RADICAL_SAM"/>
    <property type="match status" value="1"/>
</dbReference>
<feature type="binding site" evidence="12">
    <location>
        <position position="204"/>
    </location>
    <ligand>
        <name>S-adenosyl-L-methionine</name>
        <dbReference type="ChEBI" id="CHEBI:59789"/>
    </ligand>
</feature>
<feature type="binding site" evidence="12">
    <location>
        <position position="37"/>
    </location>
    <ligand>
        <name>[4Fe-4S] cluster</name>
        <dbReference type="ChEBI" id="CHEBI:49883"/>
        <label>1</label>
        <note>4Fe-4S-S-AdoMet</note>
    </ligand>
</feature>
<comment type="similarity">
    <text evidence="12">Belongs to the radical SAM superfamily. MoaA family.</text>
</comment>
<feature type="binding site" evidence="12">
    <location>
        <position position="83"/>
    </location>
    <ligand>
        <name>S-adenosyl-L-methionine</name>
        <dbReference type="ChEBI" id="CHEBI:59789"/>
    </ligand>
</feature>
<feature type="binding site" evidence="12">
    <location>
        <position position="134"/>
    </location>
    <ligand>
        <name>S-adenosyl-L-methionine</name>
        <dbReference type="ChEBI" id="CHEBI:59789"/>
    </ligand>
</feature>
<feature type="binding site" evidence="12">
    <location>
        <position position="271"/>
    </location>
    <ligand>
        <name>[4Fe-4S] cluster</name>
        <dbReference type="ChEBI" id="CHEBI:49883"/>
        <label>2</label>
        <note>4Fe-4S-substrate</note>
    </ligand>
</feature>
<dbReference type="PANTHER" id="PTHR22960:SF0">
    <property type="entry name" value="MOLYBDENUM COFACTOR BIOSYNTHESIS PROTEIN 1"/>
    <property type="match status" value="1"/>
</dbReference>
<comment type="subunit">
    <text evidence="12">Monomer and homodimer.</text>
</comment>
<feature type="binding site" evidence="12">
    <location>
        <position position="79"/>
    </location>
    <ligand>
        <name>GTP</name>
        <dbReference type="ChEBI" id="CHEBI:37565"/>
    </ligand>
</feature>
<dbReference type="InterPro" id="IPR058240">
    <property type="entry name" value="rSAM_sf"/>
</dbReference>
<reference evidence="14 15" key="1">
    <citation type="submission" date="2021-02" db="EMBL/GenBank/DDBJ databases">
        <title>Activity-based single-cell genomes from oceanic crustal fluid captures similar information to metagenomic and metatranscriptomic surveys with orders of magnitude less sampling.</title>
        <authorList>
            <person name="D'Angelo T.S."/>
            <person name="Orcutt B.N."/>
        </authorList>
    </citation>
    <scope>NUCLEOTIDE SEQUENCE [LARGE SCALE GENOMIC DNA]</scope>
    <source>
        <strain evidence="14">AH-315-G02</strain>
    </source>
</reference>
<feature type="binding site" evidence="12">
    <location>
        <position position="170"/>
    </location>
    <ligand>
        <name>GTP</name>
        <dbReference type="ChEBI" id="CHEBI:37565"/>
    </ligand>
</feature>
<dbReference type="PROSITE" id="PS01305">
    <property type="entry name" value="MOAA_NIFB_PQQE"/>
    <property type="match status" value="1"/>
</dbReference>
<keyword evidence="5 12" id="KW-0547">Nucleotide-binding</keyword>
<feature type="binding site" evidence="12">
    <location>
        <position position="39"/>
    </location>
    <ligand>
        <name>S-adenosyl-L-methionine</name>
        <dbReference type="ChEBI" id="CHEBI:59789"/>
    </ligand>
</feature>
<evidence type="ECO:0000256" key="1">
    <source>
        <dbReference type="ARBA" id="ARBA00012167"/>
    </source>
</evidence>
<dbReference type="SMART" id="SM00729">
    <property type="entry name" value="Elp3"/>
    <property type="match status" value="1"/>
</dbReference>
<evidence type="ECO:0000256" key="4">
    <source>
        <dbReference type="ARBA" id="ARBA00022723"/>
    </source>
</evidence>
<keyword evidence="7 12" id="KW-0411">Iron-sulfur</keyword>
<feature type="binding site" evidence="12">
    <location>
        <position position="288"/>
    </location>
    <ligand>
        <name>[4Fe-4S] cluster</name>
        <dbReference type="ChEBI" id="CHEBI:49883"/>
        <label>2</label>
        <note>4Fe-4S-substrate</note>
    </ligand>
</feature>
<dbReference type="Pfam" id="PF06463">
    <property type="entry name" value="Mob_synth_C"/>
    <property type="match status" value="1"/>
</dbReference>
<proteinExistence type="inferred from homology"/>
<dbReference type="InterPro" id="IPR050105">
    <property type="entry name" value="MoCo_biosynth_MoaA/MoaC"/>
</dbReference>
<evidence type="ECO:0000256" key="3">
    <source>
        <dbReference type="ARBA" id="ARBA00022691"/>
    </source>
</evidence>
<dbReference type="CDD" id="cd21117">
    <property type="entry name" value="Twitch_MoaA"/>
    <property type="match status" value="1"/>
</dbReference>
<comment type="catalytic activity">
    <reaction evidence="11 12">
        <text>GTP + AH2 + S-adenosyl-L-methionine = (8S)-3',8-cyclo-7,8-dihydroguanosine 5'-triphosphate + 5'-deoxyadenosine + L-methionine + A + H(+)</text>
        <dbReference type="Rhea" id="RHEA:49576"/>
        <dbReference type="ChEBI" id="CHEBI:13193"/>
        <dbReference type="ChEBI" id="CHEBI:15378"/>
        <dbReference type="ChEBI" id="CHEBI:17319"/>
        <dbReference type="ChEBI" id="CHEBI:17499"/>
        <dbReference type="ChEBI" id="CHEBI:37565"/>
        <dbReference type="ChEBI" id="CHEBI:57844"/>
        <dbReference type="ChEBI" id="CHEBI:59789"/>
        <dbReference type="ChEBI" id="CHEBI:131766"/>
        <dbReference type="EC" id="4.1.99.22"/>
    </reaction>
</comment>
<dbReference type="Pfam" id="PF04055">
    <property type="entry name" value="Radical_SAM"/>
    <property type="match status" value="1"/>
</dbReference>
<dbReference type="PANTHER" id="PTHR22960">
    <property type="entry name" value="MOLYBDOPTERIN COFACTOR SYNTHESIS PROTEIN A"/>
    <property type="match status" value="1"/>
</dbReference>
<feature type="domain" description="Radical SAM core" evidence="13">
    <location>
        <begin position="17"/>
        <end position="234"/>
    </location>
</feature>
<evidence type="ECO:0000313" key="15">
    <source>
        <dbReference type="Proteomes" id="UP000717534"/>
    </source>
</evidence>
<comment type="pathway">
    <text evidence="12">Cofactor biosynthesis; molybdopterin biosynthesis.</text>
</comment>
<dbReference type="InterPro" id="IPR000385">
    <property type="entry name" value="MoaA_NifB_PqqE_Fe-S-bd_CS"/>
</dbReference>
<feature type="binding site" evidence="12">
    <location>
        <position position="33"/>
    </location>
    <ligand>
        <name>[4Fe-4S] cluster</name>
        <dbReference type="ChEBI" id="CHEBI:49883"/>
        <label>1</label>
        <note>4Fe-4S-S-AdoMet</note>
    </ligand>
</feature>
<dbReference type="EMBL" id="JAFITO010000004">
    <property type="protein sequence ID" value="MBN4068112.1"/>
    <property type="molecule type" value="Genomic_DNA"/>
</dbReference>
<evidence type="ECO:0000256" key="8">
    <source>
        <dbReference type="ARBA" id="ARBA00023134"/>
    </source>
</evidence>
<dbReference type="EC" id="4.1.99.22" evidence="1 12"/>
<dbReference type="SFLD" id="SFLDG01067">
    <property type="entry name" value="SPASM/twitch_domain_containing"/>
    <property type="match status" value="1"/>
</dbReference>
<feature type="binding site" evidence="12">
    <location>
        <position position="40"/>
    </location>
    <ligand>
        <name>[4Fe-4S] cluster</name>
        <dbReference type="ChEBI" id="CHEBI:49883"/>
        <label>1</label>
        <note>4Fe-4S-S-AdoMet</note>
    </ligand>
</feature>
<dbReference type="SFLD" id="SFLDG01383">
    <property type="entry name" value="cyclic_pyranopterin_phosphate"/>
    <property type="match status" value="1"/>
</dbReference>
<feature type="binding site" evidence="12">
    <location>
        <position position="26"/>
    </location>
    <ligand>
        <name>GTP</name>
        <dbReference type="ChEBI" id="CHEBI:37565"/>
    </ligand>
</feature>
<dbReference type="InterPro" id="IPR006638">
    <property type="entry name" value="Elp3/MiaA/NifB-like_rSAM"/>
</dbReference>
<dbReference type="InterPro" id="IPR040064">
    <property type="entry name" value="MoaA-like"/>
</dbReference>
<evidence type="ECO:0000256" key="7">
    <source>
        <dbReference type="ARBA" id="ARBA00023014"/>
    </source>
</evidence>
<keyword evidence="10 12" id="KW-0456">Lyase</keyword>
<keyword evidence="9 12" id="KW-0501">Molybdenum cofactor biosynthesis</keyword>
<keyword evidence="15" id="KW-1185">Reference proteome</keyword>
<evidence type="ECO:0000259" key="13">
    <source>
        <dbReference type="PROSITE" id="PS51918"/>
    </source>
</evidence>
<accession>A0ABS3AU14</accession>
<dbReference type="Proteomes" id="UP000717534">
    <property type="component" value="Unassembled WGS sequence"/>
</dbReference>
<keyword evidence="3 12" id="KW-0949">S-adenosyl-L-methionine</keyword>
<feature type="binding site" evidence="12">
    <location>
        <position position="274"/>
    </location>
    <ligand>
        <name>[4Fe-4S] cluster</name>
        <dbReference type="ChEBI" id="CHEBI:49883"/>
        <label>2</label>
        <note>4Fe-4S-substrate</note>
    </ligand>
</feature>
<feature type="binding site" evidence="12">
    <location>
        <position position="110"/>
    </location>
    <ligand>
        <name>GTP</name>
        <dbReference type="ChEBI" id="CHEBI:37565"/>
    </ligand>
</feature>
<keyword evidence="8 12" id="KW-0342">GTP-binding</keyword>
<sequence length="343" mass="38458">MKNIDENNENIDSLVDMFSRTISYLRLSLTDRCNLRCVYCMPEDQKDGLKMLKHEELLSYEELLHIIELVVGMGMNKIRLTGGEPLVRKGVMGFISSLSKISGLDEIRLTTNGVLLHEKATGLYDAGIRKLNISLDTMRPERFKKITGFDLFDQVWKGIKTAGELGFDVKINVVAMKGVNDDEFVDFVRLALETPYQVRFIEFMPVGDDSTWKEASYITSSDLQKRIAVLGTLKALPGRRMDGPARVYSLTTDDGAQGKIGFISPISHHFCDTCNRLRLTSAGRLRACLLHDKEADLKALLRKGATDQELRGLIRRTILDKPKGHTLAEDQVNCSGQMSRIGG</sequence>
<comment type="caution">
    <text evidence="14">The sequence shown here is derived from an EMBL/GenBank/DDBJ whole genome shotgun (WGS) entry which is preliminary data.</text>
</comment>
<comment type="function">
    <text evidence="12">Catalyzes the cyclization of GTP to (8S)-3',8-cyclo-7,8-dihydroguanosine 5'-triphosphate.</text>
</comment>
<organism evidence="14 15">
    <name type="scientific">Desulfotalea psychrophila</name>
    <dbReference type="NCBI Taxonomy" id="84980"/>
    <lineage>
        <taxon>Bacteria</taxon>
        <taxon>Pseudomonadati</taxon>
        <taxon>Thermodesulfobacteriota</taxon>
        <taxon>Desulfobulbia</taxon>
        <taxon>Desulfobulbales</taxon>
        <taxon>Desulfocapsaceae</taxon>
        <taxon>Desulfotalea</taxon>
    </lineage>
</organism>
<keyword evidence="2 12" id="KW-0004">4Fe-4S</keyword>
<dbReference type="SFLD" id="SFLDG01386">
    <property type="entry name" value="main_SPASM_domain-containing"/>
    <property type="match status" value="1"/>
</dbReference>
<dbReference type="HAMAP" id="MF_01225_B">
    <property type="entry name" value="MoaA_B"/>
    <property type="match status" value="1"/>
</dbReference>
<keyword evidence="4 12" id="KW-0479">Metal-binding</keyword>
<evidence type="ECO:0000256" key="5">
    <source>
        <dbReference type="ARBA" id="ARBA00022741"/>
    </source>
</evidence>
<evidence type="ECO:0000256" key="12">
    <source>
        <dbReference type="HAMAP-Rule" id="MF_01225"/>
    </source>
</evidence>
<protein>
    <recommendedName>
        <fullName evidence="1 12">GTP 3',8-cyclase</fullName>
        <ecNumber evidence="1 12">4.1.99.22</ecNumber>
    </recommendedName>
    <alternativeName>
        <fullName evidence="12">Molybdenum cofactor biosynthesis protein A</fullName>
    </alternativeName>
</protein>
<feature type="binding site" evidence="12">
    <location>
        <begin position="276"/>
        <end position="278"/>
    </location>
    <ligand>
        <name>GTP</name>
        <dbReference type="ChEBI" id="CHEBI:37565"/>
    </ligand>
</feature>
<dbReference type="InterPro" id="IPR013483">
    <property type="entry name" value="MoaA"/>
</dbReference>
<evidence type="ECO:0000256" key="2">
    <source>
        <dbReference type="ARBA" id="ARBA00022485"/>
    </source>
</evidence>
<dbReference type="InterPro" id="IPR010505">
    <property type="entry name" value="MoaA_twitch"/>
</dbReference>
<evidence type="ECO:0000256" key="11">
    <source>
        <dbReference type="ARBA" id="ARBA00048697"/>
    </source>
</evidence>
<dbReference type="Gene3D" id="3.20.20.70">
    <property type="entry name" value="Aldolase class I"/>
    <property type="match status" value="1"/>
</dbReference>
<evidence type="ECO:0000256" key="10">
    <source>
        <dbReference type="ARBA" id="ARBA00023239"/>
    </source>
</evidence>
<keyword evidence="6 12" id="KW-0408">Iron</keyword>